<dbReference type="Proteomes" id="UP000269945">
    <property type="component" value="Unassembled WGS sequence"/>
</dbReference>
<sequence length="96" mass="10895">GGERTYVSCLWSGREGCDRPNTSPPVIFVRLLAGKPVLQTPPRDSLRFQIITLHKLKEELLERSSSSSKEKHSSSTRFEYSGKSQDLYRLRILCVA</sequence>
<dbReference type="AlphaFoldDB" id="A0A9X9M6J7"/>
<dbReference type="EMBL" id="CYRY02043419">
    <property type="protein sequence ID" value="VCX37799.1"/>
    <property type="molecule type" value="Genomic_DNA"/>
</dbReference>
<evidence type="ECO:0000313" key="2">
    <source>
        <dbReference type="EMBL" id="VCX37799.1"/>
    </source>
</evidence>
<feature type="region of interest" description="Disordered" evidence="1">
    <location>
        <begin position="62"/>
        <end position="81"/>
    </location>
</feature>
<accession>A0A9X9M6J7</accession>
<feature type="non-terminal residue" evidence="2">
    <location>
        <position position="1"/>
    </location>
</feature>
<protein>
    <submittedName>
        <fullName evidence="2">Uncharacterized protein</fullName>
    </submittedName>
</protein>
<organism evidence="2 3">
    <name type="scientific">Gulo gulo</name>
    <name type="common">Wolverine</name>
    <name type="synonym">Gluton</name>
    <dbReference type="NCBI Taxonomy" id="48420"/>
    <lineage>
        <taxon>Eukaryota</taxon>
        <taxon>Metazoa</taxon>
        <taxon>Chordata</taxon>
        <taxon>Craniata</taxon>
        <taxon>Vertebrata</taxon>
        <taxon>Euteleostomi</taxon>
        <taxon>Mammalia</taxon>
        <taxon>Eutheria</taxon>
        <taxon>Laurasiatheria</taxon>
        <taxon>Carnivora</taxon>
        <taxon>Caniformia</taxon>
        <taxon>Musteloidea</taxon>
        <taxon>Mustelidae</taxon>
        <taxon>Guloninae</taxon>
        <taxon>Gulo</taxon>
    </lineage>
</organism>
<reference evidence="2 3" key="1">
    <citation type="submission" date="2018-10" db="EMBL/GenBank/DDBJ databases">
        <authorList>
            <person name="Ekblom R."/>
            <person name="Jareborg N."/>
        </authorList>
    </citation>
    <scope>NUCLEOTIDE SEQUENCE [LARGE SCALE GENOMIC DNA]</scope>
    <source>
        <tissue evidence="2">Muscle</tissue>
    </source>
</reference>
<evidence type="ECO:0000313" key="3">
    <source>
        <dbReference type="Proteomes" id="UP000269945"/>
    </source>
</evidence>
<gene>
    <name evidence="2" type="ORF">BN2614_LOCUS1</name>
</gene>
<name>A0A9X9M6J7_GULGU</name>
<feature type="compositionally biased region" description="Basic and acidic residues" evidence="1">
    <location>
        <begin position="62"/>
        <end position="73"/>
    </location>
</feature>
<evidence type="ECO:0000256" key="1">
    <source>
        <dbReference type="SAM" id="MobiDB-lite"/>
    </source>
</evidence>
<proteinExistence type="predicted"/>
<comment type="caution">
    <text evidence="2">The sequence shown here is derived from an EMBL/GenBank/DDBJ whole genome shotgun (WGS) entry which is preliminary data.</text>
</comment>
<keyword evidence="3" id="KW-1185">Reference proteome</keyword>